<feature type="transmembrane region" description="Helical" evidence="1">
    <location>
        <begin position="108"/>
        <end position="124"/>
    </location>
</feature>
<keyword evidence="1" id="KW-0472">Membrane</keyword>
<keyword evidence="1" id="KW-0812">Transmembrane</keyword>
<evidence type="ECO:0000313" key="3">
    <source>
        <dbReference type="Proteomes" id="UP000009236"/>
    </source>
</evidence>
<name>F6FUG3_ISOV2</name>
<reference evidence="2 3" key="1">
    <citation type="submission" date="2011-05" db="EMBL/GenBank/DDBJ databases">
        <title>Complete sequence of Isoptericola variabilis 225.</title>
        <authorList>
            <consortium name="US DOE Joint Genome Institute"/>
            <person name="Lucas S."/>
            <person name="Han J."/>
            <person name="Lapidus A."/>
            <person name="Cheng J.-F."/>
            <person name="Goodwin L."/>
            <person name="Pitluck S."/>
            <person name="Peters L."/>
            <person name="Mikhailova N."/>
            <person name="Zeytun A."/>
            <person name="Han C."/>
            <person name="Tapia R."/>
            <person name="Land M."/>
            <person name="Hauser L."/>
            <person name="Kyrpides N."/>
            <person name="Ivanova N."/>
            <person name="Pagani I."/>
            <person name="Siebers A."/>
            <person name="Allgaier M."/>
            <person name="Thelen M."/>
            <person name="Hugenholtz P."/>
            <person name="Gladden J."/>
            <person name="Woyke T."/>
        </authorList>
    </citation>
    <scope>NUCLEOTIDE SEQUENCE [LARGE SCALE GENOMIC DNA]</scope>
    <source>
        <strain evidence="3">225</strain>
    </source>
</reference>
<dbReference type="STRING" id="743718.Isova_1536"/>
<dbReference type="Proteomes" id="UP000009236">
    <property type="component" value="Chromosome"/>
</dbReference>
<dbReference type="eggNOG" id="ENOG502ZDUI">
    <property type="taxonomic scope" value="Bacteria"/>
</dbReference>
<feature type="transmembrane region" description="Helical" evidence="1">
    <location>
        <begin position="145"/>
        <end position="162"/>
    </location>
</feature>
<feature type="transmembrane region" description="Helical" evidence="1">
    <location>
        <begin position="168"/>
        <end position="185"/>
    </location>
</feature>
<keyword evidence="1" id="KW-1133">Transmembrane helix</keyword>
<evidence type="ECO:0000313" key="2">
    <source>
        <dbReference type="EMBL" id="AEG44291.1"/>
    </source>
</evidence>
<sequence>MSRAGTMLDDAVARLRGHDRPLPWVTVEHGPAVPGWALRAAFVVAVPLLVLATASRTTALAGLVTTLVLALTGWAALRPGHGPAYATVVACALLLLGAPGPFDATAPALAAGGYVVVRLGWWAGHVRWRTRVEVAALAHAARRDLTVLGATLVVALLAWAVAGRPVGALVVAGTLALAAVAWLALRRDDGGSGEPP</sequence>
<keyword evidence="3" id="KW-1185">Reference proteome</keyword>
<dbReference type="RefSeq" id="WP_013838683.1">
    <property type="nucleotide sequence ID" value="NC_015588.1"/>
</dbReference>
<organism evidence="3">
    <name type="scientific">Isoptericola variabilis (strain 225)</name>
    <dbReference type="NCBI Taxonomy" id="743718"/>
    <lineage>
        <taxon>Bacteria</taxon>
        <taxon>Bacillati</taxon>
        <taxon>Actinomycetota</taxon>
        <taxon>Actinomycetes</taxon>
        <taxon>Micrococcales</taxon>
        <taxon>Promicromonosporaceae</taxon>
        <taxon>Isoptericola</taxon>
    </lineage>
</organism>
<dbReference type="AlphaFoldDB" id="F6FUG3"/>
<feature type="transmembrane region" description="Helical" evidence="1">
    <location>
        <begin position="60"/>
        <end position="77"/>
    </location>
</feature>
<dbReference type="HOGENOM" id="CLU_1502933_0_0_11"/>
<gene>
    <name evidence="2" type="ordered locus">Isova_1536</name>
</gene>
<evidence type="ECO:0000256" key="1">
    <source>
        <dbReference type="SAM" id="Phobius"/>
    </source>
</evidence>
<feature type="transmembrane region" description="Helical" evidence="1">
    <location>
        <begin position="36"/>
        <end position="54"/>
    </location>
</feature>
<proteinExistence type="predicted"/>
<accession>F6FUG3</accession>
<dbReference type="KEGG" id="iva:Isova_1536"/>
<dbReference type="EMBL" id="CP002810">
    <property type="protein sequence ID" value="AEG44291.1"/>
    <property type="molecule type" value="Genomic_DNA"/>
</dbReference>
<protein>
    <submittedName>
        <fullName evidence="2">Putative membrane protein, glycine-rich</fullName>
    </submittedName>
</protein>